<evidence type="ECO:0000256" key="3">
    <source>
        <dbReference type="ARBA" id="ARBA00022989"/>
    </source>
</evidence>
<evidence type="ECO:0000313" key="7">
    <source>
        <dbReference type="Proteomes" id="UP000515154"/>
    </source>
</evidence>
<dbReference type="InterPro" id="IPR020846">
    <property type="entry name" value="MFS_dom"/>
</dbReference>
<dbReference type="PANTHER" id="PTHR24064">
    <property type="entry name" value="SOLUTE CARRIER FAMILY 22 MEMBER"/>
    <property type="match status" value="1"/>
</dbReference>
<dbReference type="InterPro" id="IPR005828">
    <property type="entry name" value="MFS_sugar_transport-like"/>
</dbReference>
<feature type="domain" description="Major facilitator superfamily (MFS) profile" evidence="6">
    <location>
        <begin position="96"/>
        <end position="578"/>
    </location>
</feature>
<evidence type="ECO:0000256" key="1">
    <source>
        <dbReference type="ARBA" id="ARBA00004141"/>
    </source>
</evidence>
<gene>
    <name evidence="8" type="primary">LOC115218581</name>
</gene>
<dbReference type="PROSITE" id="PS50850">
    <property type="entry name" value="MFS"/>
    <property type="match status" value="1"/>
</dbReference>
<dbReference type="GO" id="GO:0016020">
    <property type="term" value="C:membrane"/>
    <property type="evidence" value="ECO:0007669"/>
    <property type="project" value="UniProtKB-SubCell"/>
</dbReference>
<evidence type="ECO:0000256" key="4">
    <source>
        <dbReference type="ARBA" id="ARBA00023136"/>
    </source>
</evidence>
<feature type="transmembrane region" description="Helical" evidence="5">
    <location>
        <begin position="233"/>
        <end position="252"/>
    </location>
</feature>
<accession>A0A6P7T1S7</accession>
<sequence>MCGCVCVCVRKFDISPKCLAAGWLELKRLIVCQNQNYSRSHQVTLRFAMESFKDNSDSKTNIESLQLKETTHTETIEALLKRCGGFGPYQKKIASLLVLYFLLSPLQTMSMAFIGAKVPFSCTPPNFNSSLVPKNFSIKTFKDLLSPEDDRCSVYEINMDGDYYQIPTKNSTRMECSQNREFHTENISSVVSEFNLVCERKWLKSCSKSVFFAGRLIGAFVFGILADRYGRHHCFFFGLTLMIASGIINIFINSFIVFIFLYFFQGFGQVGSYFCSYTIMIELVSTKYRSPLNFSLHIMYATGVMVLVGFAYALPSWRHLECAICVPFVVYIFTWKLLPESPRWLIGRERYAEAELLLREIAKTNGKDPDIINEQFESLITESKEKREKQKTEKTYTFIDLIKKPYLAFISFNVWFNWFANSMLYYGVTLNAVDMAGDPYINFLIMAVVEIPACLVCMWFFHCFGHRKPISFFMVFGGINCIISNFIQKGSVWIPLFFAVLGKFGATAAYGGIYLVSAEVFPTVARNTGIGMSSVFSRVGGICAPFLLELSTYVYWLPLTTFGIISILFGFLLLLLREMKDSSLPQSMDDMGKLRKHSEKL</sequence>
<keyword evidence="7" id="KW-1185">Reference proteome</keyword>
<feature type="transmembrane region" description="Helical" evidence="5">
    <location>
        <begin position="554"/>
        <end position="576"/>
    </location>
</feature>
<dbReference type="GO" id="GO:0022857">
    <property type="term" value="F:transmembrane transporter activity"/>
    <property type="evidence" value="ECO:0007669"/>
    <property type="project" value="InterPro"/>
</dbReference>
<keyword evidence="3 5" id="KW-1133">Transmembrane helix</keyword>
<evidence type="ECO:0000259" key="6">
    <source>
        <dbReference type="PROSITE" id="PS50850"/>
    </source>
</evidence>
<evidence type="ECO:0000313" key="8">
    <source>
        <dbReference type="RefSeq" id="XP_029644335.1"/>
    </source>
</evidence>
<evidence type="ECO:0000256" key="5">
    <source>
        <dbReference type="SAM" id="Phobius"/>
    </source>
</evidence>
<reference evidence="8" key="1">
    <citation type="submission" date="2025-08" db="UniProtKB">
        <authorList>
            <consortium name="RefSeq"/>
        </authorList>
    </citation>
    <scope>IDENTIFICATION</scope>
</reference>
<dbReference type="InterPro" id="IPR036259">
    <property type="entry name" value="MFS_trans_sf"/>
</dbReference>
<proteinExistence type="predicted"/>
<dbReference type="CDD" id="cd17317">
    <property type="entry name" value="MFS_SLC22"/>
    <property type="match status" value="1"/>
</dbReference>
<feature type="transmembrane region" description="Helical" evidence="5">
    <location>
        <begin position="440"/>
        <end position="461"/>
    </location>
</feature>
<feature type="transmembrane region" description="Helical" evidence="5">
    <location>
        <begin position="96"/>
        <end position="116"/>
    </location>
</feature>
<dbReference type="SUPFAM" id="SSF103473">
    <property type="entry name" value="MFS general substrate transporter"/>
    <property type="match status" value="1"/>
</dbReference>
<dbReference type="Gene3D" id="1.20.1250.20">
    <property type="entry name" value="MFS general substrate transporter like domains"/>
    <property type="match status" value="1"/>
</dbReference>
<keyword evidence="2 5" id="KW-0812">Transmembrane</keyword>
<dbReference type="KEGG" id="osn:115218581"/>
<feature type="transmembrane region" description="Helical" evidence="5">
    <location>
        <begin position="470"/>
        <end position="487"/>
    </location>
</feature>
<feature type="transmembrane region" description="Helical" evidence="5">
    <location>
        <begin position="493"/>
        <end position="516"/>
    </location>
</feature>
<keyword evidence="4 5" id="KW-0472">Membrane</keyword>
<protein>
    <submittedName>
        <fullName evidence="8">Organic cation transporter protein-like isoform X2</fullName>
    </submittedName>
</protein>
<dbReference type="AlphaFoldDB" id="A0A6P7T1S7"/>
<organism evidence="7 8">
    <name type="scientific">Octopus sinensis</name>
    <name type="common">East Asian common octopus</name>
    <dbReference type="NCBI Taxonomy" id="2607531"/>
    <lineage>
        <taxon>Eukaryota</taxon>
        <taxon>Metazoa</taxon>
        <taxon>Spiralia</taxon>
        <taxon>Lophotrochozoa</taxon>
        <taxon>Mollusca</taxon>
        <taxon>Cephalopoda</taxon>
        <taxon>Coleoidea</taxon>
        <taxon>Octopodiformes</taxon>
        <taxon>Octopoda</taxon>
        <taxon>Incirrata</taxon>
        <taxon>Octopodidae</taxon>
        <taxon>Octopus</taxon>
    </lineage>
</organism>
<dbReference type="Proteomes" id="UP000515154">
    <property type="component" value="Linkage group LG13"/>
</dbReference>
<feature type="transmembrane region" description="Helical" evidence="5">
    <location>
        <begin position="292"/>
        <end position="312"/>
    </location>
</feature>
<comment type="subcellular location">
    <subcellularLocation>
        <location evidence="1">Membrane</location>
        <topology evidence="1">Multi-pass membrane protein</topology>
    </subcellularLocation>
</comment>
<feature type="transmembrane region" description="Helical" evidence="5">
    <location>
        <begin position="209"/>
        <end position="226"/>
    </location>
</feature>
<feature type="transmembrane region" description="Helical" evidence="5">
    <location>
        <begin position="406"/>
        <end position="428"/>
    </location>
</feature>
<evidence type="ECO:0000256" key="2">
    <source>
        <dbReference type="ARBA" id="ARBA00022692"/>
    </source>
</evidence>
<feature type="transmembrane region" description="Helical" evidence="5">
    <location>
        <begin position="258"/>
        <end position="280"/>
    </location>
</feature>
<dbReference type="RefSeq" id="XP_029644335.1">
    <property type="nucleotide sequence ID" value="XM_029788475.2"/>
</dbReference>
<dbReference type="Pfam" id="PF00083">
    <property type="entry name" value="Sugar_tr"/>
    <property type="match status" value="1"/>
</dbReference>
<name>A0A6P7T1S7_9MOLL</name>